<organism evidence="2 3">
    <name type="scientific">Nitrolancea hollandica Lb</name>
    <dbReference type="NCBI Taxonomy" id="1129897"/>
    <lineage>
        <taxon>Bacteria</taxon>
        <taxon>Pseudomonadati</taxon>
        <taxon>Thermomicrobiota</taxon>
        <taxon>Thermomicrobia</taxon>
        <taxon>Sphaerobacterales</taxon>
        <taxon>Sphaerobacterineae</taxon>
        <taxon>Sphaerobacteraceae</taxon>
        <taxon>Nitrolancea</taxon>
    </lineage>
</organism>
<reference evidence="2 3" key="1">
    <citation type="journal article" date="2012" name="ISME J.">
        <title>Nitrification expanded: discovery, physiology and genomics of a nitrite-oxidizing bacterium from the phylum Chloroflexi.</title>
        <authorList>
            <person name="Sorokin D.Y."/>
            <person name="Lucker S."/>
            <person name="Vejmelkova D."/>
            <person name="Kostrikina N.A."/>
            <person name="Kleerebezem R."/>
            <person name="Rijpstra W.I."/>
            <person name="Damste J.S."/>
            <person name="Le Paslier D."/>
            <person name="Muyzer G."/>
            <person name="Wagner M."/>
            <person name="van Loosdrecht M.C."/>
            <person name="Daims H."/>
        </authorList>
    </citation>
    <scope>NUCLEOTIDE SEQUENCE [LARGE SCALE GENOMIC DNA]</scope>
    <source>
        <strain evidence="3">none</strain>
    </source>
</reference>
<dbReference type="EMBL" id="CAGS01000226">
    <property type="protein sequence ID" value="CCF84023.1"/>
    <property type="molecule type" value="Genomic_DNA"/>
</dbReference>
<sequence>MNAEERLGQVGQPKRRSGDEHHDSERKNRVRLEPQERFRQGADPDRHGRKATLGNHRDYGTDDDQHHADRGSKPEDDREVGADKARLFYPGLVNQGRFHFTEILHRFRFFRAPSFRRIHACRPPPVVLMSGQVKVPNLVRVPNSPRVVHGSYSFADRSDSMPVHESLGVNPKWPDMGAEKTLTPRLPKPKPRVCPSYAPKGVEL</sequence>
<comment type="caution">
    <text evidence="2">The sequence shown here is derived from an EMBL/GenBank/DDBJ whole genome shotgun (WGS) entry which is preliminary data.</text>
</comment>
<feature type="region of interest" description="Disordered" evidence="1">
    <location>
        <begin position="168"/>
        <end position="204"/>
    </location>
</feature>
<evidence type="ECO:0000313" key="2">
    <source>
        <dbReference type="EMBL" id="CCF84023.1"/>
    </source>
</evidence>
<evidence type="ECO:0000256" key="1">
    <source>
        <dbReference type="SAM" id="MobiDB-lite"/>
    </source>
</evidence>
<evidence type="ECO:0000313" key="3">
    <source>
        <dbReference type="Proteomes" id="UP000004221"/>
    </source>
</evidence>
<accession>I4EH61</accession>
<gene>
    <name evidence="2" type="ORF">NITHO_3010004</name>
</gene>
<protein>
    <submittedName>
        <fullName evidence="2">Uncharacterized protein</fullName>
    </submittedName>
</protein>
<dbReference type="AlphaFoldDB" id="I4EH61"/>
<name>I4EH61_9BACT</name>
<proteinExistence type="predicted"/>
<feature type="region of interest" description="Disordered" evidence="1">
    <location>
        <begin position="1"/>
        <end position="81"/>
    </location>
</feature>
<dbReference type="Proteomes" id="UP000004221">
    <property type="component" value="Unassembled WGS sequence"/>
</dbReference>
<feature type="compositionally biased region" description="Basic and acidic residues" evidence="1">
    <location>
        <begin position="55"/>
        <end position="81"/>
    </location>
</feature>
<keyword evidence="3" id="KW-1185">Reference proteome</keyword>
<feature type="compositionally biased region" description="Basic and acidic residues" evidence="1">
    <location>
        <begin position="16"/>
        <end position="46"/>
    </location>
</feature>